<dbReference type="GO" id="GO:0003924">
    <property type="term" value="F:GTPase activity"/>
    <property type="evidence" value="ECO:0007669"/>
    <property type="project" value="InterPro"/>
</dbReference>
<dbReference type="FunFam" id="3.40.50.300:FF:000091">
    <property type="entry name" value="Probable GTP-binding protein 1"/>
    <property type="match status" value="1"/>
</dbReference>
<dbReference type="InterPro" id="IPR000795">
    <property type="entry name" value="T_Tr_GTP-bd_dom"/>
</dbReference>
<dbReference type="Pfam" id="PF00009">
    <property type="entry name" value="GTP_EFTU"/>
    <property type="match status" value="1"/>
</dbReference>
<feature type="domain" description="Tr-type G" evidence="2">
    <location>
        <begin position="177"/>
        <end position="405"/>
    </location>
</feature>
<dbReference type="PANTHER" id="PTHR43721">
    <property type="entry name" value="ELONGATION FACTOR TU-RELATED"/>
    <property type="match status" value="1"/>
</dbReference>
<keyword evidence="4" id="KW-1185">Reference proteome</keyword>
<dbReference type="SUPFAM" id="SSF52540">
    <property type="entry name" value="P-loop containing nucleoside triphosphate hydrolases"/>
    <property type="match status" value="1"/>
</dbReference>
<dbReference type="Proteomes" id="UP000193642">
    <property type="component" value="Unassembled WGS sequence"/>
</dbReference>
<dbReference type="Gene3D" id="3.40.50.300">
    <property type="entry name" value="P-loop containing nucleotide triphosphate hydrolases"/>
    <property type="match status" value="1"/>
</dbReference>
<feature type="region of interest" description="Disordered" evidence="1">
    <location>
        <begin position="772"/>
        <end position="801"/>
    </location>
</feature>
<evidence type="ECO:0000313" key="4">
    <source>
        <dbReference type="Proteomes" id="UP000193642"/>
    </source>
</evidence>
<dbReference type="STRING" id="329046.A0A1Y2BQ05"/>
<proteinExistence type="predicted"/>
<dbReference type="EMBL" id="MCGO01000053">
    <property type="protein sequence ID" value="ORY36831.1"/>
    <property type="molecule type" value="Genomic_DNA"/>
</dbReference>
<organism evidence="3 4">
    <name type="scientific">Rhizoclosmatium globosum</name>
    <dbReference type="NCBI Taxonomy" id="329046"/>
    <lineage>
        <taxon>Eukaryota</taxon>
        <taxon>Fungi</taxon>
        <taxon>Fungi incertae sedis</taxon>
        <taxon>Chytridiomycota</taxon>
        <taxon>Chytridiomycota incertae sedis</taxon>
        <taxon>Chytridiomycetes</taxon>
        <taxon>Chytridiales</taxon>
        <taxon>Chytriomycetaceae</taxon>
        <taxon>Rhizoclosmatium</taxon>
    </lineage>
</organism>
<dbReference type="OrthoDB" id="248233at2759"/>
<comment type="caution">
    <text evidence="3">The sequence shown here is derived from an EMBL/GenBank/DDBJ whole genome shotgun (WGS) entry which is preliminary data.</text>
</comment>
<dbReference type="GO" id="GO:0005525">
    <property type="term" value="F:GTP binding"/>
    <property type="evidence" value="ECO:0007669"/>
    <property type="project" value="InterPro"/>
</dbReference>
<dbReference type="GO" id="GO:0003746">
    <property type="term" value="F:translation elongation factor activity"/>
    <property type="evidence" value="ECO:0007669"/>
    <property type="project" value="TreeGrafter"/>
</dbReference>
<protein>
    <recommendedName>
        <fullName evidence="2">Tr-type G domain-containing protein</fullName>
    </recommendedName>
</protein>
<dbReference type="PANTHER" id="PTHR43721:SF9">
    <property type="entry name" value="GTP-BINDING PROTEIN 1"/>
    <property type="match status" value="1"/>
</dbReference>
<dbReference type="CDD" id="cd04165">
    <property type="entry name" value="GTPBP1_like"/>
    <property type="match status" value="1"/>
</dbReference>
<dbReference type="InterPro" id="IPR027417">
    <property type="entry name" value="P-loop_NTPase"/>
</dbReference>
<dbReference type="InterPro" id="IPR050055">
    <property type="entry name" value="EF-Tu_GTPase"/>
</dbReference>
<evidence type="ECO:0000313" key="3">
    <source>
        <dbReference type="EMBL" id="ORY36831.1"/>
    </source>
</evidence>
<sequence length="887" mass="94902">MDLHFSPRNANRHSTQSFMATHIDEAGGTALPQEIEQGNVEYKVTSLAEGHGEAIYEIGVSDHGELVGLSRRDMAESIKTLKQMGEMLNADVSIIRERVIQLSHAEYLKKERMLASFNSSQSLVGGDEEASEDDDGFAFSLDLDDVNRQKSEIDELMEERVVAEVLVRKGLEDDRHFLEIRVAIVGGAAAGKSTLLGVLADSELDNGRGKSRLNLLRHRHEIESGRTSSISHQIIGFNAQGGIVNYGSTNISTLEQICEASAKIVSFLDTAGHPKYQKTTLSGLTGHSPDYACLILGANAGGVSEVPREHLGIAVALMVPVFIVITKVDVASTEQLTKTVNSLLRLLKSPGICRVPMVIQNEDDLVVAVSSLVNSRVIPIFLTSSVTGENMNLLEKFLNLLPKPSNSTEIEPLDNETLEFSVEETYNIPGLGYVVGGLLTAGHMSLRSQRNEVFYLGPDRGQFVPIQITSIHRQRIPIAHLTMGQAATCAISFVHKSYAEGGVQDTLSPEGISIRKKSLRNSQNGLISQNPPPGFKVRKGQVILATKPTIKEESSSIPSSPLLSAQPLTPTINSDSMTSPKGNTVTVASVFKPALPITACAWEFEAEIHVIHGVGSKNNVTEVAVGTSGVAYLGSVRQGARIVKLQDSTGKWAGLVNEDVSINELGVGVVDLGEDGASGDYFIVPAKSRRRSSSVSTSRPSSSSRSGFRNEDILGVTVGATVDANLMESPSLSLPATKRTADVLDSPNALNGTPNRKGLVSFDLGQSALSTLQTNTPEGHGTALSNPTKRSATPTPSSPRRNAQKLIISSGASNSAQTGNTLSQLASESTALDYLIAPVLKTGSNGRIRLRFSHEPEWVKIGSTVLFRGEERLKCVGKVVGVVLSTS</sequence>
<gene>
    <name evidence="3" type="ORF">BCR33DRAFT_789998</name>
</gene>
<dbReference type="AlphaFoldDB" id="A0A1Y2BQ05"/>
<evidence type="ECO:0000259" key="2">
    <source>
        <dbReference type="PROSITE" id="PS51722"/>
    </source>
</evidence>
<accession>A0A1Y2BQ05</accession>
<name>A0A1Y2BQ05_9FUNG</name>
<dbReference type="InterPro" id="IPR035531">
    <property type="entry name" value="GTPBP1-like"/>
</dbReference>
<dbReference type="Gene3D" id="2.40.30.10">
    <property type="entry name" value="Translation factors"/>
    <property type="match status" value="1"/>
</dbReference>
<dbReference type="PROSITE" id="PS51722">
    <property type="entry name" value="G_TR_2"/>
    <property type="match status" value="1"/>
</dbReference>
<reference evidence="3 4" key="1">
    <citation type="submission" date="2016-07" db="EMBL/GenBank/DDBJ databases">
        <title>Pervasive Adenine N6-methylation of Active Genes in Fungi.</title>
        <authorList>
            <consortium name="DOE Joint Genome Institute"/>
            <person name="Mondo S.J."/>
            <person name="Dannebaum R.O."/>
            <person name="Kuo R.C."/>
            <person name="Labutti K."/>
            <person name="Haridas S."/>
            <person name="Kuo A."/>
            <person name="Salamov A."/>
            <person name="Ahrendt S.R."/>
            <person name="Lipzen A."/>
            <person name="Sullivan W."/>
            <person name="Andreopoulos W.B."/>
            <person name="Clum A."/>
            <person name="Lindquist E."/>
            <person name="Daum C."/>
            <person name="Ramamoorthy G.K."/>
            <person name="Gryganskyi A."/>
            <person name="Culley D."/>
            <person name="Magnuson J.K."/>
            <person name="James T.Y."/>
            <person name="O'Malley M.A."/>
            <person name="Stajich J.E."/>
            <person name="Spatafora J.W."/>
            <person name="Visel A."/>
            <person name="Grigoriev I.V."/>
        </authorList>
    </citation>
    <scope>NUCLEOTIDE SEQUENCE [LARGE SCALE GENOMIC DNA]</scope>
    <source>
        <strain evidence="3 4">JEL800</strain>
    </source>
</reference>
<evidence type="ECO:0000256" key="1">
    <source>
        <dbReference type="SAM" id="MobiDB-lite"/>
    </source>
</evidence>